<comment type="caution">
    <text evidence="1">The sequence shown here is derived from an EMBL/GenBank/DDBJ whole genome shotgun (WGS) entry which is preliminary data.</text>
</comment>
<name>A0A5N5TNK1_9CRUS</name>
<organism evidence="1 2">
    <name type="scientific">Armadillidium nasatum</name>
    <dbReference type="NCBI Taxonomy" id="96803"/>
    <lineage>
        <taxon>Eukaryota</taxon>
        <taxon>Metazoa</taxon>
        <taxon>Ecdysozoa</taxon>
        <taxon>Arthropoda</taxon>
        <taxon>Crustacea</taxon>
        <taxon>Multicrustacea</taxon>
        <taxon>Malacostraca</taxon>
        <taxon>Eumalacostraca</taxon>
        <taxon>Peracarida</taxon>
        <taxon>Isopoda</taxon>
        <taxon>Oniscidea</taxon>
        <taxon>Crinocheta</taxon>
        <taxon>Armadillidiidae</taxon>
        <taxon>Armadillidium</taxon>
    </lineage>
</organism>
<accession>A0A5N5TNK1</accession>
<proteinExistence type="predicted"/>
<keyword evidence="2" id="KW-1185">Reference proteome</keyword>
<gene>
    <name evidence="1" type="ORF">Anas_01975</name>
</gene>
<reference evidence="1 2" key="1">
    <citation type="journal article" date="2019" name="PLoS Biol.">
        <title>Sex chromosomes control vertical transmission of feminizing Wolbachia symbionts in an isopod.</title>
        <authorList>
            <person name="Becking T."/>
            <person name="Chebbi M.A."/>
            <person name="Giraud I."/>
            <person name="Moumen B."/>
            <person name="Laverre T."/>
            <person name="Caubet Y."/>
            <person name="Peccoud J."/>
            <person name="Gilbert C."/>
            <person name="Cordaux R."/>
        </authorList>
    </citation>
    <scope>NUCLEOTIDE SEQUENCE [LARGE SCALE GENOMIC DNA]</scope>
    <source>
        <strain evidence="1">ANa2</strain>
        <tissue evidence="1">Whole body excluding digestive tract and cuticle</tissue>
    </source>
</reference>
<protein>
    <submittedName>
        <fullName evidence="1">Uncharacterized protein</fullName>
    </submittedName>
</protein>
<evidence type="ECO:0000313" key="1">
    <source>
        <dbReference type="EMBL" id="KAB7507753.1"/>
    </source>
</evidence>
<dbReference type="OrthoDB" id="10675087at2759"/>
<dbReference type="AlphaFoldDB" id="A0A5N5TNK1"/>
<dbReference type="EMBL" id="SEYY01000229">
    <property type="protein sequence ID" value="KAB7507753.1"/>
    <property type="molecule type" value="Genomic_DNA"/>
</dbReference>
<evidence type="ECO:0000313" key="2">
    <source>
        <dbReference type="Proteomes" id="UP000326759"/>
    </source>
</evidence>
<sequence>MLLKTPPNEAEGYIDDNEHDDNLFKNFCPLLTSSDDENSKVDDEIEEDRMMTIQWIFVRSNMKINKNAKCLKAILISRKETKGAKPKYSSVKEESTSFEEPFEFSRTGWSSEIPNENPVERERRLCEEDELIFYEEEEEEEEEEEMVWTLADVAQLDLRCVDSFKIFTQFIWHMFIFGYKLKLRLFPDILRQDIKLVA</sequence>
<dbReference type="Proteomes" id="UP000326759">
    <property type="component" value="Unassembled WGS sequence"/>
</dbReference>